<name>A0A679K666_9CAUD</name>
<dbReference type="RefSeq" id="YP_010742807.1">
    <property type="nucleotide sequence ID" value="NC_073092.1"/>
</dbReference>
<evidence type="ECO:0000313" key="2">
    <source>
        <dbReference type="Proteomes" id="UP000464334"/>
    </source>
</evidence>
<dbReference type="GO" id="GO:0003676">
    <property type="term" value="F:nucleic acid binding"/>
    <property type="evidence" value="ECO:0007669"/>
    <property type="project" value="InterPro"/>
</dbReference>
<evidence type="ECO:0000313" key="1">
    <source>
        <dbReference type="EMBL" id="CAA2409884.1"/>
    </source>
</evidence>
<dbReference type="EMBL" id="LR743530">
    <property type="protein sequence ID" value="CAA2409884.1"/>
    <property type="molecule type" value="Genomic_DNA"/>
</dbReference>
<protein>
    <submittedName>
        <fullName evidence="1">Phage Nuclease protein</fullName>
    </submittedName>
</protein>
<sequence>MGKEAFKYSPKIGIPELKWLHAVPNGGSRGDTADSRAIRGGQMKAEGVKVGVSDIFLPVKRGQFSGLYIEMKKPGNIRGTSAEQKEFGEFVLSQGFGFIVCDSWQMAVRVIREYLEHG</sequence>
<keyword evidence="2" id="KW-1185">Reference proteome</keyword>
<accession>A0A679K666</accession>
<dbReference type="KEGG" id="vg:79707347"/>
<organism evidence="1 2">
    <name type="scientific">Xanthomonas phage Suba</name>
    <dbReference type="NCBI Taxonomy" id="2674975"/>
    <lineage>
        <taxon>Viruses</taxon>
        <taxon>Duplodnaviria</taxon>
        <taxon>Heunggongvirae</taxon>
        <taxon>Uroviricota</taxon>
        <taxon>Caudoviricetes</taxon>
        <taxon>Stanbaylleyvirinae</taxon>
        <taxon>Subavirus</taxon>
        <taxon>Subavirus suba</taxon>
    </lineage>
</organism>
<dbReference type="InterPro" id="IPR011856">
    <property type="entry name" value="tRNA_endonuc-like_dom_sf"/>
</dbReference>
<proteinExistence type="predicted"/>
<dbReference type="Proteomes" id="UP000464334">
    <property type="component" value="Chromosome"/>
</dbReference>
<dbReference type="GeneID" id="79707347"/>
<reference evidence="1 2" key="1">
    <citation type="submission" date="2019-12" db="EMBL/GenBank/DDBJ databases">
        <authorList>
            <person name="Ansaldi M."/>
            <person name="Clavijo F."/>
        </authorList>
    </citation>
    <scope>NUCLEOTIDE SEQUENCE [LARGE SCALE GENOMIC DNA]</scope>
</reference>
<dbReference type="Gene3D" id="3.40.1350.10">
    <property type="match status" value="1"/>
</dbReference>